<dbReference type="OrthoDB" id="619536at2759"/>
<comment type="pathway">
    <text evidence="4">Lipid metabolism.</text>
</comment>
<comment type="similarity">
    <text evidence="8">In the N-terminal section; belongs to the long-chain O-acyltransferase family.</text>
</comment>
<evidence type="ECO:0000256" key="1">
    <source>
        <dbReference type="ARBA" id="ARBA00004162"/>
    </source>
</evidence>
<evidence type="ECO:0000256" key="11">
    <source>
        <dbReference type="SAM" id="Phobius"/>
    </source>
</evidence>
<feature type="domain" description="O-acyltransferase WSD1 C-terminal" evidence="13">
    <location>
        <begin position="348"/>
        <end position="381"/>
    </location>
</feature>
<dbReference type="InterPro" id="IPR004255">
    <property type="entry name" value="O-acyltransferase_WSD1_N"/>
</dbReference>
<name>A0A6D2L819_9BRAS</name>
<comment type="pathway">
    <text evidence="3">Glycerolipid metabolism; triacylglycerol biosynthesis.</text>
</comment>
<evidence type="ECO:0000256" key="10">
    <source>
        <dbReference type="ARBA" id="ARBA00048109"/>
    </source>
</evidence>
<dbReference type="PANTHER" id="PTHR31650">
    <property type="entry name" value="O-ACYLTRANSFERASE (WSD1-LIKE) FAMILY PROTEIN"/>
    <property type="match status" value="1"/>
</dbReference>
<dbReference type="GO" id="GO:0005886">
    <property type="term" value="C:plasma membrane"/>
    <property type="evidence" value="ECO:0007669"/>
    <property type="project" value="UniProtKB-SubCell"/>
</dbReference>
<comment type="subcellular location">
    <subcellularLocation>
        <location evidence="1">Cell membrane</location>
        <topology evidence="1">Single-pass membrane protein</topology>
    </subcellularLocation>
    <subcellularLocation>
        <location evidence="2">Endoplasmic reticulum membrane</location>
    </subcellularLocation>
</comment>
<gene>
    <name evidence="14" type="ORF">MERR_LOCUS43001</name>
</gene>
<accession>A0A6D2L819</accession>
<dbReference type="PANTHER" id="PTHR31650:SF30">
    <property type="entry name" value="WAX ESTER SYNTHASE_DIACYLGLYCEROL ACYLTRANSFERASE 1"/>
    <property type="match status" value="1"/>
</dbReference>
<evidence type="ECO:0000256" key="5">
    <source>
        <dbReference type="ARBA" id="ARBA00022679"/>
    </source>
</evidence>
<evidence type="ECO:0000256" key="7">
    <source>
        <dbReference type="ARBA" id="ARBA00023315"/>
    </source>
</evidence>
<comment type="catalytic activity">
    <reaction evidence="9">
        <text>a long chain fatty alcohol + a fatty acyl-CoA = a long-chain alcohol wax ester + CoA</text>
        <dbReference type="Rhea" id="RHEA:38443"/>
        <dbReference type="ChEBI" id="CHEBI:17135"/>
        <dbReference type="ChEBI" id="CHEBI:57287"/>
        <dbReference type="ChEBI" id="CHEBI:77636"/>
        <dbReference type="ChEBI" id="CHEBI:235323"/>
        <dbReference type="EC" id="2.3.1.75"/>
    </reaction>
</comment>
<evidence type="ECO:0000259" key="12">
    <source>
        <dbReference type="Pfam" id="PF03007"/>
    </source>
</evidence>
<dbReference type="InterPro" id="IPR045034">
    <property type="entry name" value="O-acyltransferase_WSD1-like"/>
</dbReference>
<protein>
    <submittedName>
        <fullName evidence="14">Uncharacterized protein</fullName>
    </submittedName>
</protein>
<dbReference type="EMBL" id="CACVBM020001607">
    <property type="protein sequence ID" value="CAA7055765.1"/>
    <property type="molecule type" value="Genomic_DNA"/>
</dbReference>
<evidence type="ECO:0000256" key="3">
    <source>
        <dbReference type="ARBA" id="ARBA00004771"/>
    </source>
</evidence>
<dbReference type="Pfam" id="PF03007">
    <property type="entry name" value="WS_DGAT_cat"/>
    <property type="match status" value="1"/>
</dbReference>
<dbReference type="Proteomes" id="UP000467841">
    <property type="component" value="Unassembled WGS sequence"/>
</dbReference>
<dbReference type="UniPathway" id="UPA00282"/>
<keyword evidence="6" id="KW-0256">Endoplasmic reticulum</keyword>
<dbReference type="InterPro" id="IPR009721">
    <property type="entry name" value="O-acyltransferase_WSD1_C"/>
</dbReference>
<comment type="catalytic activity">
    <reaction evidence="10">
        <text>an acyl-CoA + a 1,2-diacyl-sn-glycerol = a triacyl-sn-glycerol + CoA</text>
        <dbReference type="Rhea" id="RHEA:10868"/>
        <dbReference type="ChEBI" id="CHEBI:17815"/>
        <dbReference type="ChEBI" id="CHEBI:57287"/>
        <dbReference type="ChEBI" id="CHEBI:58342"/>
        <dbReference type="ChEBI" id="CHEBI:64615"/>
        <dbReference type="EC" id="2.3.1.20"/>
    </reaction>
</comment>
<evidence type="ECO:0000313" key="15">
    <source>
        <dbReference type="Proteomes" id="UP000467841"/>
    </source>
</evidence>
<sequence>MGKDLVRKELDTVAMEPLSPMSQLLSSPGMFIVVTFGFKIPFNLSAIVEGIKNTLINAPRFSSKMDIDYQKKGESVWIPVRVRVEDHVIVPDLDYGNIDSPDQFIEDYTSSIANTPMDMSKPLWEFHLLNIKTSNAESVVLAKIHHSIGDGMSLMSLLLACARKTSDPNALVSTKTATRKPTASKASAWWLFTGFWLMIRAVFYTIVDVFKSLLTIYFLRDTKNPLMANTNNGIRSWKVIHRTISFDDVKLVKNVMNTTVNDVLLGMTQAGLSKYLSTKYDRYTMVQKEKILEKIRVRSTVAVNLRPAANIEDLANMMANGSKCRWGNVVAVILFPLWIKSEDDPLDYVNKIVINLAVDTSTIPDPHRLCDDVVESLETIKSAINFHKTEV</sequence>
<evidence type="ECO:0000256" key="2">
    <source>
        <dbReference type="ARBA" id="ARBA00004586"/>
    </source>
</evidence>
<keyword evidence="7" id="KW-0012">Acyltransferase</keyword>
<keyword evidence="11" id="KW-0812">Transmembrane</keyword>
<feature type="transmembrane region" description="Helical" evidence="11">
    <location>
        <begin position="188"/>
        <end position="210"/>
    </location>
</feature>
<evidence type="ECO:0000256" key="4">
    <source>
        <dbReference type="ARBA" id="ARBA00005189"/>
    </source>
</evidence>
<dbReference type="AlphaFoldDB" id="A0A6D2L819"/>
<keyword evidence="15" id="KW-1185">Reference proteome</keyword>
<organism evidence="14 15">
    <name type="scientific">Microthlaspi erraticum</name>
    <dbReference type="NCBI Taxonomy" id="1685480"/>
    <lineage>
        <taxon>Eukaryota</taxon>
        <taxon>Viridiplantae</taxon>
        <taxon>Streptophyta</taxon>
        <taxon>Embryophyta</taxon>
        <taxon>Tracheophyta</taxon>
        <taxon>Spermatophyta</taxon>
        <taxon>Magnoliopsida</taxon>
        <taxon>eudicotyledons</taxon>
        <taxon>Gunneridae</taxon>
        <taxon>Pentapetalae</taxon>
        <taxon>rosids</taxon>
        <taxon>malvids</taxon>
        <taxon>Brassicales</taxon>
        <taxon>Brassicaceae</taxon>
        <taxon>Coluteocarpeae</taxon>
        <taxon>Microthlaspi</taxon>
    </lineage>
</organism>
<proteinExistence type="inferred from homology"/>
<dbReference type="Gene3D" id="3.30.559.10">
    <property type="entry name" value="Chloramphenicol acetyltransferase-like domain"/>
    <property type="match status" value="1"/>
</dbReference>
<keyword evidence="11" id="KW-0472">Membrane</keyword>
<dbReference type="SUPFAM" id="SSF52777">
    <property type="entry name" value="CoA-dependent acyltransferases"/>
    <property type="match status" value="1"/>
</dbReference>
<evidence type="ECO:0000259" key="13">
    <source>
        <dbReference type="Pfam" id="PF06974"/>
    </source>
</evidence>
<dbReference type="Pfam" id="PF06974">
    <property type="entry name" value="WS_DGAT_C"/>
    <property type="match status" value="1"/>
</dbReference>
<dbReference type="GO" id="GO:0047196">
    <property type="term" value="F:long-chain-alcohol O-fatty-acyltransferase activity"/>
    <property type="evidence" value="ECO:0007669"/>
    <property type="project" value="UniProtKB-EC"/>
</dbReference>
<keyword evidence="5" id="KW-0808">Transferase</keyword>
<comment type="caution">
    <text evidence="14">The sequence shown here is derived from an EMBL/GenBank/DDBJ whole genome shotgun (WGS) entry which is preliminary data.</text>
</comment>
<reference evidence="14" key="1">
    <citation type="submission" date="2020-01" db="EMBL/GenBank/DDBJ databases">
        <authorList>
            <person name="Mishra B."/>
        </authorList>
    </citation>
    <scope>NUCLEOTIDE SEQUENCE [LARGE SCALE GENOMIC DNA]</scope>
</reference>
<dbReference type="GO" id="GO:0019432">
    <property type="term" value="P:triglyceride biosynthetic process"/>
    <property type="evidence" value="ECO:0007669"/>
    <property type="project" value="UniProtKB-UniPathway"/>
</dbReference>
<dbReference type="InterPro" id="IPR023213">
    <property type="entry name" value="CAT-like_dom_sf"/>
</dbReference>
<evidence type="ECO:0000256" key="9">
    <source>
        <dbReference type="ARBA" id="ARBA00047604"/>
    </source>
</evidence>
<keyword evidence="11" id="KW-1133">Transmembrane helix</keyword>
<evidence type="ECO:0000256" key="6">
    <source>
        <dbReference type="ARBA" id="ARBA00022824"/>
    </source>
</evidence>
<evidence type="ECO:0000313" key="14">
    <source>
        <dbReference type="EMBL" id="CAA7055765.1"/>
    </source>
</evidence>
<dbReference type="GO" id="GO:0005789">
    <property type="term" value="C:endoplasmic reticulum membrane"/>
    <property type="evidence" value="ECO:0007669"/>
    <property type="project" value="UniProtKB-SubCell"/>
</dbReference>
<feature type="domain" description="O-acyltransferase WSD1-like N-terminal" evidence="12">
    <location>
        <begin position="48"/>
        <end position="263"/>
    </location>
</feature>
<dbReference type="GO" id="GO:0004144">
    <property type="term" value="F:diacylglycerol O-acyltransferase activity"/>
    <property type="evidence" value="ECO:0007669"/>
    <property type="project" value="UniProtKB-EC"/>
</dbReference>
<evidence type="ECO:0000256" key="8">
    <source>
        <dbReference type="ARBA" id="ARBA00024360"/>
    </source>
</evidence>